<name>K9VD04_9CYAN</name>
<proteinExistence type="predicted"/>
<dbReference type="KEGG" id="oni:Osc7112_1273"/>
<organism evidence="1 2">
    <name type="scientific">Phormidium nigroviride PCC 7112</name>
    <dbReference type="NCBI Taxonomy" id="179408"/>
    <lineage>
        <taxon>Bacteria</taxon>
        <taxon>Bacillati</taxon>
        <taxon>Cyanobacteriota</taxon>
        <taxon>Cyanophyceae</taxon>
        <taxon>Oscillatoriophycideae</taxon>
        <taxon>Oscillatoriales</taxon>
        <taxon>Oscillatoriaceae</taxon>
        <taxon>Phormidium</taxon>
    </lineage>
</organism>
<accession>K9VD04</accession>
<dbReference type="Proteomes" id="UP000010478">
    <property type="component" value="Chromosome"/>
</dbReference>
<reference evidence="1 2" key="1">
    <citation type="submission" date="2012-05" db="EMBL/GenBank/DDBJ databases">
        <title>Finished chromosome of genome of Oscillatoria sp. PCC 7112.</title>
        <authorList>
            <consortium name="US DOE Joint Genome Institute"/>
            <person name="Gugger M."/>
            <person name="Coursin T."/>
            <person name="Rippka R."/>
            <person name="Tandeau De Marsac N."/>
            <person name="Huntemann M."/>
            <person name="Wei C.-L."/>
            <person name="Han J."/>
            <person name="Detter J.C."/>
            <person name="Han C."/>
            <person name="Tapia R."/>
            <person name="Davenport K."/>
            <person name="Daligault H."/>
            <person name="Erkkila T."/>
            <person name="Gu W."/>
            <person name="Munk A.C.C."/>
            <person name="Teshima H."/>
            <person name="Xu Y."/>
            <person name="Chain P."/>
            <person name="Chen A."/>
            <person name="Krypides N."/>
            <person name="Mavromatis K."/>
            <person name="Markowitz V."/>
            <person name="Szeto E."/>
            <person name="Ivanova N."/>
            <person name="Mikhailova N."/>
            <person name="Ovchinnikova G."/>
            <person name="Pagani I."/>
            <person name="Pati A."/>
            <person name="Goodwin L."/>
            <person name="Peters L."/>
            <person name="Pitluck S."/>
            <person name="Woyke T."/>
            <person name="Kerfeld C."/>
        </authorList>
    </citation>
    <scope>NUCLEOTIDE SEQUENCE [LARGE SCALE GENOMIC DNA]</scope>
    <source>
        <strain evidence="1 2">PCC 7112</strain>
    </source>
</reference>
<gene>
    <name evidence="1" type="ORF">Osc7112_1273</name>
</gene>
<dbReference type="AlphaFoldDB" id="K9VD04"/>
<sequence length="81" mass="9205">MRSCWHLNTQECRNRGFYENIASRPLKMVKNPVSLLFMGNIKSVSIGIIPISILDLCVNGRESLVICGPRNYIFFTADEGR</sequence>
<dbReference type="STRING" id="179408.Osc7112_1273"/>
<evidence type="ECO:0000313" key="1">
    <source>
        <dbReference type="EMBL" id="AFZ05816.1"/>
    </source>
</evidence>
<keyword evidence="2" id="KW-1185">Reference proteome</keyword>
<dbReference type="HOGENOM" id="CLU_2570509_0_0_3"/>
<protein>
    <submittedName>
        <fullName evidence="1">Uncharacterized protein</fullName>
    </submittedName>
</protein>
<dbReference type="EMBL" id="CP003614">
    <property type="protein sequence ID" value="AFZ05816.1"/>
    <property type="molecule type" value="Genomic_DNA"/>
</dbReference>
<evidence type="ECO:0000313" key="2">
    <source>
        <dbReference type="Proteomes" id="UP000010478"/>
    </source>
</evidence>